<evidence type="ECO:0000256" key="1">
    <source>
        <dbReference type="ARBA" id="ARBA00004651"/>
    </source>
</evidence>
<dbReference type="PANTHER" id="PTHR30250">
    <property type="entry name" value="PST FAMILY PREDICTED COLANIC ACID TRANSPORTER"/>
    <property type="match status" value="1"/>
</dbReference>
<evidence type="ECO:0000256" key="5">
    <source>
        <dbReference type="ARBA" id="ARBA00023136"/>
    </source>
</evidence>
<feature type="transmembrane region" description="Helical" evidence="6">
    <location>
        <begin position="39"/>
        <end position="59"/>
    </location>
</feature>
<accession>A0A916Y4C9</accession>
<organism evidence="7 8">
    <name type="scientific">Flavobacterium orientale</name>
    <dbReference type="NCBI Taxonomy" id="1756020"/>
    <lineage>
        <taxon>Bacteria</taxon>
        <taxon>Pseudomonadati</taxon>
        <taxon>Bacteroidota</taxon>
        <taxon>Flavobacteriia</taxon>
        <taxon>Flavobacteriales</taxon>
        <taxon>Flavobacteriaceae</taxon>
        <taxon>Flavobacterium</taxon>
    </lineage>
</organism>
<proteinExistence type="predicted"/>
<dbReference type="CDD" id="cd13128">
    <property type="entry name" value="MATE_Wzx_like"/>
    <property type="match status" value="1"/>
</dbReference>
<evidence type="ECO:0000256" key="2">
    <source>
        <dbReference type="ARBA" id="ARBA00022475"/>
    </source>
</evidence>
<feature type="transmembrane region" description="Helical" evidence="6">
    <location>
        <begin position="147"/>
        <end position="164"/>
    </location>
</feature>
<feature type="transmembrane region" description="Helical" evidence="6">
    <location>
        <begin position="316"/>
        <end position="337"/>
    </location>
</feature>
<keyword evidence="4 6" id="KW-1133">Transmembrane helix</keyword>
<evidence type="ECO:0000313" key="8">
    <source>
        <dbReference type="Proteomes" id="UP000625735"/>
    </source>
</evidence>
<comment type="caution">
    <text evidence="7">The sequence shown here is derived from an EMBL/GenBank/DDBJ whole genome shotgun (WGS) entry which is preliminary data.</text>
</comment>
<reference evidence="7" key="1">
    <citation type="journal article" date="2014" name="Int. J. Syst. Evol. Microbiol.">
        <title>Complete genome sequence of Corynebacterium casei LMG S-19264T (=DSM 44701T), isolated from a smear-ripened cheese.</title>
        <authorList>
            <consortium name="US DOE Joint Genome Institute (JGI-PGF)"/>
            <person name="Walter F."/>
            <person name="Albersmeier A."/>
            <person name="Kalinowski J."/>
            <person name="Ruckert C."/>
        </authorList>
    </citation>
    <scope>NUCLEOTIDE SEQUENCE</scope>
    <source>
        <strain evidence="7">CGMCC 1.12506</strain>
    </source>
</reference>
<dbReference type="AlphaFoldDB" id="A0A916Y4C9"/>
<feature type="transmembrane region" description="Helical" evidence="6">
    <location>
        <begin position="12"/>
        <end position="33"/>
    </location>
</feature>
<evidence type="ECO:0008006" key="9">
    <source>
        <dbReference type="Google" id="ProtNLM"/>
    </source>
</evidence>
<evidence type="ECO:0000256" key="6">
    <source>
        <dbReference type="SAM" id="Phobius"/>
    </source>
</evidence>
<keyword evidence="2" id="KW-1003">Cell membrane</keyword>
<dbReference type="InterPro" id="IPR050833">
    <property type="entry name" value="Poly_Biosynth_Transport"/>
</dbReference>
<dbReference type="EMBL" id="BMFG01000007">
    <property type="protein sequence ID" value="GGD30307.1"/>
    <property type="molecule type" value="Genomic_DNA"/>
</dbReference>
<feature type="transmembrane region" description="Helical" evidence="6">
    <location>
        <begin position="208"/>
        <end position="226"/>
    </location>
</feature>
<feature type="transmembrane region" description="Helical" evidence="6">
    <location>
        <begin position="381"/>
        <end position="399"/>
    </location>
</feature>
<gene>
    <name evidence="7" type="ORF">GCM10011343_20600</name>
</gene>
<feature type="transmembrane region" description="Helical" evidence="6">
    <location>
        <begin position="170"/>
        <end position="188"/>
    </location>
</feature>
<dbReference type="Proteomes" id="UP000625735">
    <property type="component" value="Unassembled WGS sequence"/>
</dbReference>
<evidence type="ECO:0000256" key="4">
    <source>
        <dbReference type="ARBA" id="ARBA00022989"/>
    </source>
</evidence>
<feature type="transmembrane region" description="Helical" evidence="6">
    <location>
        <begin position="254"/>
        <end position="272"/>
    </location>
</feature>
<dbReference type="PANTHER" id="PTHR30250:SF11">
    <property type="entry name" value="O-ANTIGEN TRANSPORTER-RELATED"/>
    <property type="match status" value="1"/>
</dbReference>
<feature type="transmembrane region" description="Helical" evidence="6">
    <location>
        <begin position="110"/>
        <end position="135"/>
    </location>
</feature>
<feature type="transmembrane region" description="Helical" evidence="6">
    <location>
        <begin position="284"/>
        <end position="304"/>
    </location>
</feature>
<feature type="transmembrane region" description="Helical" evidence="6">
    <location>
        <begin position="80"/>
        <end position="104"/>
    </location>
</feature>
<dbReference type="Pfam" id="PF13440">
    <property type="entry name" value="Polysacc_synt_3"/>
    <property type="match status" value="1"/>
</dbReference>
<evidence type="ECO:0000313" key="7">
    <source>
        <dbReference type="EMBL" id="GGD30307.1"/>
    </source>
</evidence>
<keyword evidence="5 6" id="KW-0472">Membrane</keyword>
<name>A0A916Y4C9_9FLAO</name>
<dbReference type="GO" id="GO:0005886">
    <property type="term" value="C:plasma membrane"/>
    <property type="evidence" value="ECO:0007669"/>
    <property type="project" value="UniProtKB-SubCell"/>
</dbReference>
<feature type="transmembrane region" description="Helical" evidence="6">
    <location>
        <begin position="358"/>
        <end position="375"/>
    </location>
</feature>
<comment type="subcellular location">
    <subcellularLocation>
        <location evidence="1">Cell membrane</location>
        <topology evidence="1">Multi-pass membrane protein</topology>
    </subcellularLocation>
</comment>
<reference evidence="7" key="2">
    <citation type="submission" date="2020-09" db="EMBL/GenBank/DDBJ databases">
        <authorList>
            <person name="Sun Q."/>
            <person name="Zhou Y."/>
        </authorList>
    </citation>
    <scope>NUCLEOTIDE SEQUENCE</scope>
    <source>
        <strain evidence="7">CGMCC 1.12506</strain>
    </source>
</reference>
<protein>
    <recommendedName>
        <fullName evidence="9">Membrane protein involved in the export of O-antigen and teichoic acid</fullName>
    </recommendedName>
</protein>
<keyword evidence="3 6" id="KW-0812">Transmembrane</keyword>
<keyword evidence="8" id="KW-1185">Reference proteome</keyword>
<evidence type="ECO:0000256" key="3">
    <source>
        <dbReference type="ARBA" id="ARBA00022692"/>
    </source>
</evidence>
<dbReference type="RefSeq" id="WP_188362481.1">
    <property type="nucleotide sequence ID" value="NZ_BMFG01000007.1"/>
</dbReference>
<sequence>MASFVKDLIRVGFSKLNIIIFGVGTSIATARLLTPDQNGTIAMLLVYPSLFMVLGSMGIRQSTTYFVGKEIYSLDRIKQAVTQIWLLTSLVSMLICVLLFLFLSKNVPDFSLILVSVLSIPFSLHNTYCSGIFLGKNEIKEFNKINWIPNFVTFLATISLIYFFDLEVMGAMLAYLFGHLAIFIALAIRKDNLMPKTFQIEKEVISKMLSLGLIYAFALLIVNLNYKIDVVLLENLSTPYELGIYAKGSSIVQYLWQIPMLFSSLVFARSAISKDGLAFSKKVAQLLRLSILLVGFVAVILMLLSKQVILLLFGEAFLPSVIVMQILLPGVVLLTVFKVMNMDLAGKGKPYIAMKSMAVPLVINVLCNLYFIPLYGSKGAAISSLISYSSAAFFFLYFYSKETKIPISEILGYKKSDFEPIMEVVTKINKKIKR</sequence>